<proteinExistence type="predicted"/>
<accession>V5DKH4</accession>
<dbReference type="STRING" id="1116472.MGMO_155c00010"/>
<evidence type="ECO:0000313" key="2">
    <source>
        <dbReference type="Proteomes" id="UP000017842"/>
    </source>
</evidence>
<gene>
    <name evidence="1" type="ORF">MGMO_155c00010</name>
</gene>
<dbReference type="EMBL" id="AYLO01000142">
    <property type="protein sequence ID" value="ESS67921.1"/>
    <property type="molecule type" value="Genomic_DNA"/>
</dbReference>
<protein>
    <submittedName>
        <fullName evidence="1">Uncharacterized protein</fullName>
    </submittedName>
</protein>
<dbReference type="AlphaFoldDB" id="V5DKH4"/>
<sequence length="184" mass="21250">MKTLRQRIHDTVSLIHSIKDRNLAWQTANQDQQLKLSHDQRLAEKKLAAELAKKNVQLAHEIELLKTRQQAELSMLKTRCKEDIKDYQQYLDSLNQLKLVIQTSYAHLPDAIAHTIHHHAKSLLNAMWETENLAEKIKLEAQLIKFMATIHDEAHQFRIGSLSGGLPENTLRLMDQDTSQPLTH</sequence>
<dbReference type="eggNOG" id="ENOG503324C">
    <property type="taxonomic scope" value="Bacteria"/>
</dbReference>
<evidence type="ECO:0000313" key="1">
    <source>
        <dbReference type="EMBL" id="ESS67921.1"/>
    </source>
</evidence>
<reference evidence="1 2" key="1">
    <citation type="journal article" date="2013" name="Genome Announc.">
        <title>Draft Genome Sequence of the Methanotrophic Gammaproteobacterium Methyloglobulus morosus DSM 22980 Strain KoM1.</title>
        <authorList>
            <person name="Poehlein A."/>
            <person name="Deutzmann J.S."/>
            <person name="Daniel R."/>
            <person name="Simeonova D.D."/>
        </authorList>
    </citation>
    <scope>NUCLEOTIDE SEQUENCE [LARGE SCALE GENOMIC DNA]</scope>
    <source>
        <strain evidence="1 2">KoM1</strain>
    </source>
</reference>
<dbReference type="Proteomes" id="UP000017842">
    <property type="component" value="Unassembled WGS sequence"/>
</dbReference>
<dbReference type="OrthoDB" id="5566236at2"/>
<keyword evidence="2" id="KW-1185">Reference proteome</keyword>
<organism evidence="1 2">
    <name type="scientific">Methyloglobulus morosus KoM1</name>
    <dbReference type="NCBI Taxonomy" id="1116472"/>
    <lineage>
        <taxon>Bacteria</taxon>
        <taxon>Pseudomonadati</taxon>
        <taxon>Pseudomonadota</taxon>
        <taxon>Gammaproteobacteria</taxon>
        <taxon>Methylococcales</taxon>
        <taxon>Methylococcaceae</taxon>
        <taxon>Methyloglobulus</taxon>
    </lineage>
</organism>
<dbReference type="RefSeq" id="WP_023496290.1">
    <property type="nucleotide sequence ID" value="NZ_AYLO01000142.1"/>
</dbReference>
<comment type="caution">
    <text evidence="1">The sequence shown here is derived from an EMBL/GenBank/DDBJ whole genome shotgun (WGS) entry which is preliminary data.</text>
</comment>
<name>V5DKH4_9GAMM</name>